<protein>
    <submittedName>
        <fullName evidence="2">Septal ring factor EnvC (AmiA/AmiB activator)</fullName>
    </submittedName>
</protein>
<comment type="caution">
    <text evidence="2">The sequence shown here is derived from an EMBL/GenBank/DDBJ whole genome shotgun (WGS) entry which is preliminary data.</text>
</comment>
<dbReference type="EMBL" id="JACJHX010000004">
    <property type="protein sequence ID" value="MBA9026547.1"/>
    <property type="molecule type" value="Genomic_DNA"/>
</dbReference>
<evidence type="ECO:0000313" key="3">
    <source>
        <dbReference type="Proteomes" id="UP000626697"/>
    </source>
</evidence>
<name>A0ABR6CQC4_9BACI</name>
<accession>A0ABR6CQC4</accession>
<keyword evidence="3" id="KW-1185">Reference proteome</keyword>
<evidence type="ECO:0000313" key="2">
    <source>
        <dbReference type="EMBL" id="MBA9026547.1"/>
    </source>
</evidence>
<reference evidence="2 3" key="1">
    <citation type="submission" date="2020-08" db="EMBL/GenBank/DDBJ databases">
        <title>Genomic Encyclopedia of Type Strains, Phase IV (KMG-IV): sequencing the most valuable type-strain genomes for metagenomic binning, comparative biology and taxonomic classification.</title>
        <authorList>
            <person name="Goeker M."/>
        </authorList>
    </citation>
    <scope>NUCLEOTIDE SEQUENCE [LARGE SCALE GENOMIC DNA]</scope>
    <source>
        <strain evidence="2 3">DSM 105481</strain>
    </source>
</reference>
<evidence type="ECO:0000256" key="1">
    <source>
        <dbReference type="SAM" id="Coils"/>
    </source>
</evidence>
<organism evidence="2 3">
    <name type="scientific">Peribacillus huizhouensis</name>
    <dbReference type="NCBI Taxonomy" id="1501239"/>
    <lineage>
        <taxon>Bacteria</taxon>
        <taxon>Bacillati</taxon>
        <taxon>Bacillota</taxon>
        <taxon>Bacilli</taxon>
        <taxon>Bacillales</taxon>
        <taxon>Bacillaceae</taxon>
        <taxon>Peribacillus</taxon>
    </lineage>
</organism>
<feature type="coiled-coil region" evidence="1">
    <location>
        <begin position="63"/>
        <end position="104"/>
    </location>
</feature>
<proteinExistence type="predicted"/>
<gene>
    <name evidence="2" type="ORF">HNP81_001832</name>
</gene>
<keyword evidence="1" id="KW-0175">Coiled coil</keyword>
<dbReference type="Proteomes" id="UP000626697">
    <property type="component" value="Unassembled WGS sequence"/>
</dbReference>
<sequence length="137" mass="16853">MRKMNPYGYYPGYIPQRQFEYAPEEYNYVPQQNAYYSQDPINSEYQQYEQEDIDRQTPLERRVRQLERQNEQQVQEINRLSQEITRLNREILRINQEIIRLNQNDQLHTRRLNRLNQRLRAVETRLNIPFAASEDGF</sequence>